<evidence type="ECO:0000256" key="5">
    <source>
        <dbReference type="ARBA" id="ARBA00022691"/>
    </source>
</evidence>
<feature type="non-terminal residue" evidence="8">
    <location>
        <position position="332"/>
    </location>
</feature>
<dbReference type="GO" id="GO:0032259">
    <property type="term" value="P:methylation"/>
    <property type="evidence" value="ECO:0007669"/>
    <property type="project" value="UniProtKB-KW"/>
</dbReference>
<dbReference type="AlphaFoldDB" id="T1CLL1"/>
<protein>
    <recommendedName>
        <fullName evidence="2">site-specific DNA-methyltransferase (cytosine-N(4)-specific)</fullName>
        <ecNumber evidence="2">2.1.1.113</ecNumber>
    </recommendedName>
</protein>
<gene>
    <name evidence="8" type="ORF">B2A_00004</name>
</gene>
<evidence type="ECO:0000256" key="4">
    <source>
        <dbReference type="ARBA" id="ARBA00022679"/>
    </source>
</evidence>
<dbReference type="PROSITE" id="PS00093">
    <property type="entry name" value="N4_MTASE"/>
    <property type="match status" value="1"/>
</dbReference>
<evidence type="ECO:0000256" key="2">
    <source>
        <dbReference type="ARBA" id="ARBA00012185"/>
    </source>
</evidence>
<evidence type="ECO:0000313" key="8">
    <source>
        <dbReference type="EMBL" id="EQD69605.1"/>
    </source>
</evidence>
<dbReference type="GO" id="GO:0003677">
    <property type="term" value="F:DNA binding"/>
    <property type="evidence" value="ECO:0007669"/>
    <property type="project" value="InterPro"/>
</dbReference>
<feature type="non-terminal residue" evidence="8">
    <location>
        <position position="1"/>
    </location>
</feature>
<keyword evidence="6" id="KW-0680">Restriction system</keyword>
<evidence type="ECO:0000256" key="1">
    <source>
        <dbReference type="ARBA" id="ARBA00010203"/>
    </source>
</evidence>
<dbReference type="InterPro" id="IPR029063">
    <property type="entry name" value="SAM-dependent_MTases_sf"/>
</dbReference>
<keyword evidence="4" id="KW-0808">Transferase</keyword>
<dbReference type="GO" id="GO:0009307">
    <property type="term" value="P:DNA restriction-modification system"/>
    <property type="evidence" value="ECO:0007669"/>
    <property type="project" value="UniProtKB-KW"/>
</dbReference>
<accession>T1CLL1</accession>
<dbReference type="InterPro" id="IPR017985">
    <property type="entry name" value="MeTrfase_CN4_CS"/>
</dbReference>
<comment type="catalytic activity">
    <reaction evidence="7">
        <text>a 2'-deoxycytidine in DNA + S-adenosyl-L-methionine = an N(4)-methyl-2'-deoxycytidine in DNA + S-adenosyl-L-homocysteine + H(+)</text>
        <dbReference type="Rhea" id="RHEA:16857"/>
        <dbReference type="Rhea" id="RHEA-COMP:11369"/>
        <dbReference type="Rhea" id="RHEA-COMP:13674"/>
        <dbReference type="ChEBI" id="CHEBI:15378"/>
        <dbReference type="ChEBI" id="CHEBI:57856"/>
        <dbReference type="ChEBI" id="CHEBI:59789"/>
        <dbReference type="ChEBI" id="CHEBI:85452"/>
        <dbReference type="ChEBI" id="CHEBI:137933"/>
        <dbReference type="EC" id="2.1.1.113"/>
    </reaction>
</comment>
<reference evidence="8" key="2">
    <citation type="journal article" date="2014" name="ISME J.">
        <title>Microbial stratification in low pH oxic and suboxic macroscopic growths along an acid mine drainage.</title>
        <authorList>
            <person name="Mendez-Garcia C."/>
            <person name="Mesa V."/>
            <person name="Sprenger R.R."/>
            <person name="Richter M."/>
            <person name="Diez M.S."/>
            <person name="Solano J."/>
            <person name="Bargiela R."/>
            <person name="Golyshina O.V."/>
            <person name="Manteca A."/>
            <person name="Ramos J.L."/>
            <person name="Gallego J.R."/>
            <person name="Llorente I."/>
            <person name="Martins Dos Santos V.A."/>
            <person name="Jensen O.N."/>
            <person name="Pelaez A.I."/>
            <person name="Sanchez J."/>
            <person name="Ferrer M."/>
        </authorList>
    </citation>
    <scope>NUCLEOTIDE SEQUENCE</scope>
</reference>
<dbReference type="SUPFAM" id="SSF53335">
    <property type="entry name" value="S-adenosyl-L-methionine-dependent methyltransferases"/>
    <property type="match status" value="1"/>
</dbReference>
<dbReference type="EMBL" id="AUZZ01000004">
    <property type="protein sequence ID" value="EQD69605.1"/>
    <property type="molecule type" value="Genomic_DNA"/>
</dbReference>
<name>T1CLL1_9ZZZZ</name>
<reference evidence="8" key="1">
    <citation type="submission" date="2013-08" db="EMBL/GenBank/DDBJ databases">
        <authorList>
            <person name="Mendez C."/>
            <person name="Richter M."/>
            <person name="Ferrer M."/>
            <person name="Sanchez J."/>
        </authorList>
    </citation>
    <scope>NUCLEOTIDE SEQUENCE</scope>
</reference>
<proteinExistence type="inferred from homology"/>
<keyword evidence="5" id="KW-0949">S-adenosyl-L-methionine</keyword>
<keyword evidence="3 8" id="KW-0489">Methyltransferase</keyword>
<comment type="similarity">
    <text evidence="1">Belongs to the N(4)/N(6)-methyltransferase family. N(4) subfamily.</text>
</comment>
<evidence type="ECO:0000256" key="6">
    <source>
        <dbReference type="ARBA" id="ARBA00022747"/>
    </source>
</evidence>
<dbReference type="GO" id="GO:0015667">
    <property type="term" value="F:site-specific DNA-methyltransferase (cytosine-N4-specific) activity"/>
    <property type="evidence" value="ECO:0007669"/>
    <property type="project" value="UniProtKB-EC"/>
</dbReference>
<sequence>LRGHRALGVELLPPAALAARVKTRFELSPGRLEAAVRRWVARARRRAPGPLPFLRETLRQFSAPTLGDLTRLRDALPPPDRPEAEALRLLFGSVLIPASRLHRSPCLGYRRRPVDDGPDPFERVEAAAGAMARDLEAVARDRPRWGPPAVVQEGDARTAVLPKGRIDLAITSPPYVNGMDYVMNYKLDLAWLGYANSYADLAELRRREVACDNLPRSDPGLAAGSRTDLDPWLPPILREIRTNVARKGSYRRDDMDSIVYRYFADLVPVLENVRRSLRPRARWIVVVGDSLLAGTYVPGDLLLARMARRRGFRILGIEVARVRRSGQRRSFA</sequence>
<evidence type="ECO:0000256" key="7">
    <source>
        <dbReference type="ARBA" id="ARBA00049120"/>
    </source>
</evidence>
<dbReference type="Gene3D" id="3.40.50.150">
    <property type="entry name" value="Vaccinia Virus protein VP39"/>
    <property type="match status" value="1"/>
</dbReference>
<comment type="caution">
    <text evidence="8">The sequence shown here is derived from an EMBL/GenBank/DDBJ whole genome shotgun (WGS) entry which is preliminary data.</text>
</comment>
<dbReference type="EC" id="2.1.1.113" evidence="2"/>
<evidence type="ECO:0000256" key="3">
    <source>
        <dbReference type="ARBA" id="ARBA00022603"/>
    </source>
</evidence>
<organism evidence="8">
    <name type="scientific">mine drainage metagenome</name>
    <dbReference type="NCBI Taxonomy" id="410659"/>
    <lineage>
        <taxon>unclassified sequences</taxon>
        <taxon>metagenomes</taxon>
        <taxon>ecological metagenomes</taxon>
    </lineage>
</organism>